<dbReference type="EMBL" id="CAKOGP040001736">
    <property type="protein sequence ID" value="CAJ1947751.1"/>
    <property type="molecule type" value="Genomic_DNA"/>
</dbReference>
<accession>A0AAD2JGM8</accession>
<dbReference type="PANTHER" id="PTHR45641:SF1">
    <property type="entry name" value="AAA+ ATPASE DOMAIN-CONTAINING PROTEIN"/>
    <property type="match status" value="1"/>
</dbReference>
<evidence type="ECO:0000313" key="4">
    <source>
        <dbReference type="EMBL" id="CAJ1947751.1"/>
    </source>
</evidence>
<keyword evidence="5" id="KW-1185">Reference proteome</keyword>
<dbReference type="AlphaFoldDB" id="A0AAD2JGM8"/>
<proteinExistence type="predicted"/>
<dbReference type="Pfam" id="PF13424">
    <property type="entry name" value="TPR_12"/>
    <property type="match status" value="3"/>
</dbReference>
<organism evidence="4 5">
    <name type="scientific">Cylindrotheca closterium</name>
    <dbReference type="NCBI Taxonomy" id="2856"/>
    <lineage>
        <taxon>Eukaryota</taxon>
        <taxon>Sar</taxon>
        <taxon>Stramenopiles</taxon>
        <taxon>Ochrophyta</taxon>
        <taxon>Bacillariophyta</taxon>
        <taxon>Bacillariophyceae</taxon>
        <taxon>Bacillariophycidae</taxon>
        <taxon>Bacillariales</taxon>
        <taxon>Bacillariaceae</taxon>
        <taxon>Cylindrotheca</taxon>
    </lineage>
</organism>
<keyword evidence="1" id="KW-0677">Repeat</keyword>
<dbReference type="Proteomes" id="UP001295423">
    <property type="component" value="Unassembled WGS sequence"/>
</dbReference>
<dbReference type="SMART" id="SM00028">
    <property type="entry name" value="TPR"/>
    <property type="match status" value="6"/>
</dbReference>
<comment type="caution">
    <text evidence="4">The sequence shown here is derived from an EMBL/GenBank/DDBJ whole genome shotgun (WGS) entry which is preliminary data.</text>
</comment>
<evidence type="ECO:0000256" key="1">
    <source>
        <dbReference type="ARBA" id="ARBA00022737"/>
    </source>
</evidence>
<name>A0AAD2JGM8_9STRA</name>
<dbReference type="Pfam" id="PF13374">
    <property type="entry name" value="TPR_10"/>
    <property type="match status" value="1"/>
</dbReference>
<evidence type="ECO:0000256" key="3">
    <source>
        <dbReference type="PROSITE-ProRule" id="PRU00339"/>
    </source>
</evidence>
<gene>
    <name evidence="4" type="ORF">CYCCA115_LOCUS11290</name>
</gene>
<evidence type="ECO:0008006" key="6">
    <source>
        <dbReference type="Google" id="ProtNLM"/>
    </source>
</evidence>
<feature type="repeat" description="TPR" evidence="3">
    <location>
        <begin position="93"/>
        <end position="126"/>
    </location>
</feature>
<protein>
    <recommendedName>
        <fullName evidence="6">Kinesin light chain</fullName>
    </recommendedName>
</protein>
<dbReference type="Gene3D" id="1.25.40.10">
    <property type="entry name" value="Tetratricopeptide repeat domain"/>
    <property type="match status" value="3"/>
</dbReference>
<dbReference type="SUPFAM" id="SSF48452">
    <property type="entry name" value="TPR-like"/>
    <property type="match status" value="2"/>
</dbReference>
<keyword evidence="2 3" id="KW-0802">TPR repeat</keyword>
<sequence length="428" mass="48452">MNGSELDSVEKLLDDSIVYINQRNPQKAGELLERVLEIRTKEFGEDALSVGLTFYYIGNVLRMEERFDEALEKLNRALAILMKESGENHAYIVNTYELLGRVFLQQGNYEKAEEMCRKVVDLQGGFHAQESNLMDLSQNLALSLQMQGKFSEAIKIQKVVLVKLLQIHGEDHPDVVLVYIAIAGLLKGQKRLDDAHQMLDKSIEICYRLQELGDDFDTVNLVRALRTKAGLLEEQGNMEGSTEMLHKVTMVQKESLGEMHPSTAEAYEKLAVAYAKREMQEDGINALNKALEFRQTVLGEDHPDTKKVVGFLIMLNREKIAKALRLQGLALNAKGDSAMAIRLFHEALDVYKEIYTAHPKMATVYESIATVKVEQGLLEDGIAASAEALKIRRKMQGDDDTDTKGRMEAHRSLLKRLLENRNEMRELR</sequence>
<evidence type="ECO:0000256" key="2">
    <source>
        <dbReference type="ARBA" id="ARBA00022803"/>
    </source>
</evidence>
<dbReference type="PANTHER" id="PTHR45641">
    <property type="entry name" value="TETRATRICOPEPTIDE REPEAT PROTEIN (AFU_ORTHOLOGUE AFUA_6G03870)"/>
    <property type="match status" value="1"/>
</dbReference>
<reference evidence="4" key="1">
    <citation type="submission" date="2023-08" db="EMBL/GenBank/DDBJ databases">
        <authorList>
            <person name="Audoor S."/>
            <person name="Bilcke G."/>
        </authorList>
    </citation>
    <scope>NUCLEOTIDE SEQUENCE</scope>
</reference>
<dbReference type="InterPro" id="IPR019734">
    <property type="entry name" value="TPR_rpt"/>
</dbReference>
<evidence type="ECO:0000313" key="5">
    <source>
        <dbReference type="Proteomes" id="UP001295423"/>
    </source>
</evidence>
<dbReference type="PROSITE" id="PS50005">
    <property type="entry name" value="TPR"/>
    <property type="match status" value="1"/>
</dbReference>
<dbReference type="InterPro" id="IPR011990">
    <property type="entry name" value="TPR-like_helical_dom_sf"/>
</dbReference>